<keyword evidence="1" id="KW-0812">Transmembrane</keyword>
<keyword evidence="3" id="KW-1185">Reference proteome</keyword>
<dbReference type="Proteomes" id="UP000326532">
    <property type="component" value="Unassembled WGS sequence"/>
</dbReference>
<evidence type="ECO:0000313" key="2">
    <source>
        <dbReference type="EMBL" id="KAB8200494.1"/>
    </source>
</evidence>
<dbReference type="AlphaFoldDB" id="A0A5N6D5K2"/>
<organism evidence="2 3">
    <name type="scientific">Aspergillus parasiticus</name>
    <dbReference type="NCBI Taxonomy" id="5067"/>
    <lineage>
        <taxon>Eukaryota</taxon>
        <taxon>Fungi</taxon>
        <taxon>Dikarya</taxon>
        <taxon>Ascomycota</taxon>
        <taxon>Pezizomycotina</taxon>
        <taxon>Eurotiomycetes</taxon>
        <taxon>Eurotiomycetidae</taxon>
        <taxon>Eurotiales</taxon>
        <taxon>Aspergillaceae</taxon>
        <taxon>Aspergillus</taxon>
        <taxon>Aspergillus subgen. Circumdati</taxon>
    </lineage>
</organism>
<sequence>MLNGRLFHLCRVICLTQRDKDTSRHIPPQYHTHTPSLPHLTLLDWLPPKGQGICPYSSWSNNILLFCFLFSYGLFLPFFLE</sequence>
<protein>
    <submittedName>
        <fullName evidence="2">Uncharacterized protein</fullName>
    </submittedName>
</protein>
<feature type="transmembrane region" description="Helical" evidence="1">
    <location>
        <begin position="63"/>
        <end position="80"/>
    </location>
</feature>
<evidence type="ECO:0000256" key="1">
    <source>
        <dbReference type="SAM" id="Phobius"/>
    </source>
</evidence>
<accession>A0A5N6D5K2</accession>
<proteinExistence type="predicted"/>
<dbReference type="VEuPathDB" id="FungiDB:BDV34DRAFT_204684"/>
<name>A0A5N6D5K2_ASPPA</name>
<dbReference type="EMBL" id="ML735042">
    <property type="protein sequence ID" value="KAB8200494.1"/>
    <property type="molecule type" value="Genomic_DNA"/>
</dbReference>
<reference evidence="2 3" key="1">
    <citation type="submission" date="2019-04" db="EMBL/GenBank/DDBJ databases">
        <title>Fungal friends and foes A comparative genomics study of 23 Aspergillus species from section Flavi.</title>
        <authorList>
            <consortium name="DOE Joint Genome Institute"/>
            <person name="Kjaerbolling I."/>
            <person name="Vesth T.C."/>
            <person name="Frisvad J.C."/>
            <person name="Nybo J.L."/>
            <person name="Theobald S."/>
            <person name="Kildgaard S."/>
            <person name="Petersen T.I."/>
            <person name="Kuo A."/>
            <person name="Sato A."/>
            <person name="Lyhne E.K."/>
            <person name="Kogle M.E."/>
            <person name="Wiebenga A."/>
            <person name="Kun R.S."/>
            <person name="Lubbers R.J."/>
            <person name="Makela M.R."/>
            <person name="Barry K."/>
            <person name="Chovatia M."/>
            <person name="Clum A."/>
            <person name="Daum C."/>
            <person name="Haridas S."/>
            <person name="He G."/>
            <person name="LaButti K."/>
            <person name="Lipzen A."/>
            <person name="Mondo S."/>
            <person name="Pangilinan J."/>
            <person name="Riley R."/>
            <person name="Salamov A."/>
            <person name="Simmons B.A."/>
            <person name="Magnuson J.K."/>
            <person name="Henrissat B."/>
            <person name="Mortensen U.H."/>
            <person name="Larsen T.O."/>
            <person name="De vries R.P."/>
            <person name="Grigoriev I.V."/>
            <person name="Machida M."/>
            <person name="Baker S.E."/>
            <person name="Andersen M.R."/>
        </authorList>
    </citation>
    <scope>NUCLEOTIDE SEQUENCE [LARGE SCALE GENOMIC DNA]</scope>
    <source>
        <strain evidence="2 3">CBS 117618</strain>
    </source>
</reference>
<evidence type="ECO:0000313" key="3">
    <source>
        <dbReference type="Proteomes" id="UP000326532"/>
    </source>
</evidence>
<keyword evidence="1" id="KW-0472">Membrane</keyword>
<keyword evidence="1" id="KW-1133">Transmembrane helix</keyword>
<gene>
    <name evidence="2" type="ORF">BDV34DRAFT_204684</name>
</gene>